<accession>A0ABT5SYG8</accession>
<dbReference type="EMBL" id="JAQZAO010000010">
    <property type="protein sequence ID" value="MDD7967904.1"/>
    <property type="molecule type" value="Genomic_DNA"/>
</dbReference>
<dbReference type="RefSeq" id="WP_274202438.1">
    <property type="nucleotide sequence ID" value="NZ_JAQZAO010000010.1"/>
</dbReference>
<dbReference type="Proteomes" id="UP001300763">
    <property type="component" value="Unassembled WGS sequence"/>
</dbReference>
<gene>
    <name evidence="1" type="ORF">PGB27_21390</name>
</gene>
<evidence type="ECO:0008006" key="3">
    <source>
        <dbReference type="Google" id="ProtNLM"/>
    </source>
</evidence>
<keyword evidence="2" id="KW-1185">Reference proteome</keyword>
<proteinExistence type="predicted"/>
<organism evidence="1 2">
    <name type="scientific">Actinomycetospora lemnae</name>
    <dbReference type="NCBI Taxonomy" id="3019891"/>
    <lineage>
        <taxon>Bacteria</taxon>
        <taxon>Bacillati</taxon>
        <taxon>Actinomycetota</taxon>
        <taxon>Actinomycetes</taxon>
        <taxon>Pseudonocardiales</taxon>
        <taxon>Pseudonocardiaceae</taxon>
        <taxon>Actinomycetospora</taxon>
    </lineage>
</organism>
<evidence type="ECO:0000313" key="2">
    <source>
        <dbReference type="Proteomes" id="UP001300763"/>
    </source>
</evidence>
<protein>
    <recommendedName>
        <fullName evidence="3">ANTAR domain-containing protein</fullName>
    </recommendedName>
</protein>
<evidence type="ECO:0000313" key="1">
    <source>
        <dbReference type="EMBL" id="MDD7967904.1"/>
    </source>
</evidence>
<reference evidence="1 2" key="1">
    <citation type="submission" date="2023-02" db="EMBL/GenBank/DDBJ databases">
        <title>Genome sequencing required for Actinomycetospora new species description.</title>
        <authorList>
            <person name="Saimee Y."/>
            <person name="Duangmal K."/>
        </authorList>
    </citation>
    <scope>NUCLEOTIDE SEQUENCE [LARGE SCALE GENOMIC DNA]</scope>
    <source>
        <strain evidence="1 2">DW7H6</strain>
    </source>
</reference>
<name>A0ABT5SYG8_9PSEU</name>
<comment type="caution">
    <text evidence="1">The sequence shown here is derived from an EMBL/GenBank/DDBJ whole genome shotgun (WGS) entry which is preliminary data.</text>
</comment>
<sequence length="92" mass="10101">MDTAPARRPTEAVDLVSRVVVLRRRGAPRVTVLAAMDQARRSLDHETHHAVRRTLTRILRALDNGLDAGPSLDAALRLADRDVRRPPAGPVP</sequence>